<dbReference type="GeneID" id="28993801"/>
<proteinExistence type="predicted"/>
<evidence type="ECO:0000313" key="1">
    <source>
        <dbReference type="EMBL" id="OAD66574.1"/>
    </source>
</evidence>
<dbReference type="VEuPathDB" id="FungiDB:PHYBLDRAFT_152373"/>
<keyword evidence="2" id="KW-1185">Reference proteome</keyword>
<dbReference type="EMBL" id="KV441002">
    <property type="protein sequence ID" value="OAD66574.1"/>
    <property type="molecule type" value="Genomic_DNA"/>
</dbReference>
<dbReference type="Proteomes" id="UP000077315">
    <property type="component" value="Unassembled WGS sequence"/>
</dbReference>
<dbReference type="AlphaFoldDB" id="A0A162N7P9"/>
<dbReference type="RefSeq" id="XP_018284614.1">
    <property type="nucleotide sequence ID" value="XM_018432895.1"/>
</dbReference>
<gene>
    <name evidence="1" type="ORF">PHYBLDRAFT_152373</name>
</gene>
<dbReference type="InParanoid" id="A0A162N7P9"/>
<sequence length="195" mass="22675">MIFGKCKVTISIIFNDMIRKLARKFGHALVFDKNQFWEKNLVCFIQAILRADGTFIRTARPLQFQKRAYSEHYVKLETGRRHDAYIDKAYANSLYMMCLFRQYSPDLRHKDVNTAMSSVRIVMKNEFAHIGNLFAYIEYPQSQCILLCPVGSYYLVATFLKNLHICFNRGNRTSKRFGVVSPTSAEYISGLLENI</sequence>
<organism evidence="1 2">
    <name type="scientific">Phycomyces blakesleeanus (strain ATCC 8743b / DSM 1359 / FGSC 10004 / NBRC 33097 / NRRL 1555)</name>
    <dbReference type="NCBI Taxonomy" id="763407"/>
    <lineage>
        <taxon>Eukaryota</taxon>
        <taxon>Fungi</taxon>
        <taxon>Fungi incertae sedis</taxon>
        <taxon>Mucoromycota</taxon>
        <taxon>Mucoromycotina</taxon>
        <taxon>Mucoromycetes</taxon>
        <taxon>Mucorales</taxon>
        <taxon>Phycomycetaceae</taxon>
        <taxon>Phycomyces</taxon>
    </lineage>
</organism>
<reference evidence="2" key="1">
    <citation type="submission" date="2015-06" db="EMBL/GenBank/DDBJ databases">
        <title>Expansion of signal transduction pathways in fungi by whole-genome duplication.</title>
        <authorList>
            <consortium name="DOE Joint Genome Institute"/>
            <person name="Corrochano L.M."/>
            <person name="Kuo A."/>
            <person name="Marcet-Houben M."/>
            <person name="Polaino S."/>
            <person name="Salamov A."/>
            <person name="Villalobos J.M."/>
            <person name="Alvarez M.I."/>
            <person name="Avalos J."/>
            <person name="Benito E.P."/>
            <person name="Benoit I."/>
            <person name="Burger G."/>
            <person name="Camino L.P."/>
            <person name="Canovas D."/>
            <person name="Cerda-Olmedo E."/>
            <person name="Cheng J.-F."/>
            <person name="Dominguez A."/>
            <person name="Elias M."/>
            <person name="Eslava A.P."/>
            <person name="Glaser F."/>
            <person name="Grimwood J."/>
            <person name="Gutierrez G."/>
            <person name="Heitman J."/>
            <person name="Henrissat B."/>
            <person name="Iturriaga E.A."/>
            <person name="Lang B.F."/>
            <person name="Lavin J.L."/>
            <person name="Lee S."/>
            <person name="Li W."/>
            <person name="Lindquist E."/>
            <person name="Lopez-Garcia S."/>
            <person name="Luque E.M."/>
            <person name="Marcos A.T."/>
            <person name="Martin J."/>
            <person name="McCluskey K."/>
            <person name="Medina H.R."/>
            <person name="Miralles-Duran A."/>
            <person name="Miyazaki A."/>
            <person name="Munoz-Torres E."/>
            <person name="Oguiza J.A."/>
            <person name="Ohm R."/>
            <person name="Olmedo M."/>
            <person name="Orejas M."/>
            <person name="Ortiz-Castellanos L."/>
            <person name="Pisabarro A.G."/>
            <person name="Rodriguez-Romero J."/>
            <person name="Ruiz-Herrera J."/>
            <person name="Ruiz-Vazquez R."/>
            <person name="Sanz C."/>
            <person name="Schackwitz W."/>
            <person name="Schmutz J."/>
            <person name="Shahriari M."/>
            <person name="Shelest E."/>
            <person name="Silva-Franco F."/>
            <person name="Soanes D."/>
            <person name="Syed K."/>
            <person name="Tagua V.G."/>
            <person name="Talbot N.J."/>
            <person name="Thon M."/>
            <person name="De vries R.P."/>
            <person name="Wiebenga A."/>
            <person name="Yadav J.S."/>
            <person name="Braun E.L."/>
            <person name="Baker S."/>
            <person name="Garre V."/>
            <person name="Horwitz B."/>
            <person name="Torres-Martinez S."/>
            <person name="Idnurm A."/>
            <person name="Herrera-Estrella A."/>
            <person name="Gabaldon T."/>
            <person name="Grigoriev I.V."/>
        </authorList>
    </citation>
    <scope>NUCLEOTIDE SEQUENCE [LARGE SCALE GENOMIC DNA]</scope>
    <source>
        <strain evidence="2">NRRL 1555(-)</strain>
    </source>
</reference>
<name>A0A162N7P9_PHYB8</name>
<dbReference type="OrthoDB" id="2283549at2759"/>
<accession>A0A162N7P9</accession>
<evidence type="ECO:0000313" key="2">
    <source>
        <dbReference type="Proteomes" id="UP000077315"/>
    </source>
</evidence>
<dbReference type="STRING" id="763407.A0A162N7P9"/>
<protein>
    <submittedName>
        <fullName evidence="1">Uncharacterized protein</fullName>
    </submittedName>
</protein>